<gene>
    <name evidence="2" type="ORF">CFP56_024017</name>
</gene>
<name>A0AAW0K7E1_QUESU</name>
<dbReference type="Gene3D" id="3.40.50.150">
    <property type="entry name" value="Vaccinia Virus protein VP39"/>
    <property type="match status" value="1"/>
</dbReference>
<dbReference type="PANTHER" id="PTHR12315:SF0">
    <property type="entry name" value="7SK SNRNA METHYLPHOSPHATE CAPPING ENZYME"/>
    <property type="match status" value="1"/>
</dbReference>
<dbReference type="GO" id="GO:0017069">
    <property type="term" value="F:snRNA binding"/>
    <property type="evidence" value="ECO:0007669"/>
    <property type="project" value="TreeGrafter"/>
</dbReference>
<dbReference type="SUPFAM" id="SSF53335">
    <property type="entry name" value="S-adenosyl-L-methionine-dependent methyltransferases"/>
    <property type="match status" value="1"/>
</dbReference>
<organism evidence="2 3">
    <name type="scientific">Quercus suber</name>
    <name type="common">Cork oak</name>
    <dbReference type="NCBI Taxonomy" id="58331"/>
    <lineage>
        <taxon>Eukaryota</taxon>
        <taxon>Viridiplantae</taxon>
        <taxon>Streptophyta</taxon>
        <taxon>Embryophyta</taxon>
        <taxon>Tracheophyta</taxon>
        <taxon>Spermatophyta</taxon>
        <taxon>Magnoliopsida</taxon>
        <taxon>eudicotyledons</taxon>
        <taxon>Gunneridae</taxon>
        <taxon>Pentapetalae</taxon>
        <taxon>rosids</taxon>
        <taxon>fabids</taxon>
        <taxon>Fagales</taxon>
        <taxon>Fagaceae</taxon>
        <taxon>Quercus</taxon>
    </lineage>
</organism>
<dbReference type="AlphaFoldDB" id="A0AAW0K7E1"/>
<accession>A0AAW0K7E1</accession>
<comment type="similarity">
    <text evidence="1">Belongs to the methyltransferase superfamily.</text>
</comment>
<dbReference type="InterPro" id="IPR039772">
    <property type="entry name" value="Bin3-like"/>
</dbReference>
<comment type="caution">
    <text evidence="2">The sequence shown here is derived from an EMBL/GenBank/DDBJ whole genome shotgun (WGS) entry which is preliminary data.</text>
</comment>
<keyword evidence="1 2" id="KW-0489">Methyltransferase</keyword>
<keyword evidence="1" id="KW-0949">S-adenosyl-L-methionine</keyword>
<dbReference type="GO" id="GO:0032259">
    <property type="term" value="P:methylation"/>
    <property type="evidence" value="ECO:0007669"/>
    <property type="project" value="UniProtKB-KW"/>
</dbReference>
<sequence>MEQHQHSNRKRKPIFIGQDLQEDPRLNVFRKELFEGKECLDIGCNSGIITILIGNHFSTLKCGHLFFLASKPS</sequence>
<proteinExistence type="inferred from homology"/>
<keyword evidence="3" id="KW-1185">Reference proteome</keyword>
<evidence type="ECO:0000256" key="1">
    <source>
        <dbReference type="RuleBase" id="RU367087"/>
    </source>
</evidence>
<dbReference type="GO" id="GO:0040031">
    <property type="term" value="P:snRNA modification"/>
    <property type="evidence" value="ECO:0007669"/>
    <property type="project" value="TreeGrafter"/>
</dbReference>
<dbReference type="Proteomes" id="UP000237347">
    <property type="component" value="Unassembled WGS sequence"/>
</dbReference>
<dbReference type="EMBL" id="PKMF04000380">
    <property type="protein sequence ID" value="KAK7834952.1"/>
    <property type="molecule type" value="Genomic_DNA"/>
</dbReference>
<dbReference type="InterPro" id="IPR029063">
    <property type="entry name" value="SAM-dependent_MTases_sf"/>
</dbReference>
<evidence type="ECO:0000313" key="2">
    <source>
        <dbReference type="EMBL" id="KAK7834952.1"/>
    </source>
</evidence>
<evidence type="ECO:0000313" key="3">
    <source>
        <dbReference type="Proteomes" id="UP000237347"/>
    </source>
</evidence>
<dbReference type="GO" id="GO:0008173">
    <property type="term" value="F:RNA methyltransferase activity"/>
    <property type="evidence" value="ECO:0007669"/>
    <property type="project" value="UniProtKB-UniRule"/>
</dbReference>
<dbReference type="GO" id="GO:0008171">
    <property type="term" value="F:O-methyltransferase activity"/>
    <property type="evidence" value="ECO:0007669"/>
    <property type="project" value="UniProtKB-UniRule"/>
</dbReference>
<dbReference type="EC" id="2.1.1.-" evidence="1"/>
<feature type="non-terminal residue" evidence="2">
    <location>
        <position position="73"/>
    </location>
</feature>
<keyword evidence="1" id="KW-0808">Transferase</keyword>
<reference evidence="2 3" key="1">
    <citation type="journal article" date="2018" name="Sci. Data">
        <title>The draft genome sequence of cork oak.</title>
        <authorList>
            <person name="Ramos A.M."/>
            <person name="Usie A."/>
            <person name="Barbosa P."/>
            <person name="Barros P.M."/>
            <person name="Capote T."/>
            <person name="Chaves I."/>
            <person name="Simoes F."/>
            <person name="Abreu I."/>
            <person name="Carrasquinho I."/>
            <person name="Faro C."/>
            <person name="Guimaraes J.B."/>
            <person name="Mendonca D."/>
            <person name="Nobrega F."/>
            <person name="Rodrigues L."/>
            <person name="Saibo N.J.M."/>
            <person name="Varela M.C."/>
            <person name="Egas C."/>
            <person name="Matos J."/>
            <person name="Miguel C.M."/>
            <person name="Oliveira M.M."/>
            <person name="Ricardo C.P."/>
            <person name="Goncalves S."/>
        </authorList>
    </citation>
    <scope>NUCLEOTIDE SEQUENCE [LARGE SCALE GENOMIC DNA]</scope>
    <source>
        <strain evidence="3">cv. HL8</strain>
    </source>
</reference>
<protein>
    <recommendedName>
        <fullName evidence="1">RNA methyltransferase</fullName>
        <ecNumber evidence="1">2.1.1.-</ecNumber>
    </recommendedName>
</protein>
<dbReference type="PANTHER" id="PTHR12315">
    <property type="entry name" value="BICOID-INTERACTING PROTEIN RELATED"/>
    <property type="match status" value="1"/>
</dbReference>